<dbReference type="AlphaFoldDB" id="A0A395LGH1"/>
<reference evidence="1 2" key="1">
    <citation type="submission" date="2018-07" db="EMBL/GenBank/DDBJ databases">
        <title>Erythrobacter nanhaiensis sp. nov., a novel member of the genus Erythrobacter isolated from the South China Sea.</title>
        <authorList>
            <person name="Chen X."/>
            <person name="Liu J."/>
        </authorList>
    </citation>
    <scope>NUCLEOTIDE SEQUENCE [LARGE SCALE GENOMIC DNA]</scope>
    <source>
        <strain evidence="1 2">S-5</strain>
    </source>
</reference>
<dbReference type="OrthoDB" id="7597058at2"/>
<evidence type="ECO:0000313" key="2">
    <source>
        <dbReference type="Proteomes" id="UP000254101"/>
    </source>
</evidence>
<dbReference type="EMBL" id="QRBB01000002">
    <property type="protein sequence ID" value="RDS75988.1"/>
    <property type="molecule type" value="Genomic_DNA"/>
</dbReference>
<organism evidence="1 2">
    <name type="scientific">Alteriqipengyuania lutimaris</name>
    <dbReference type="NCBI Taxonomy" id="1538146"/>
    <lineage>
        <taxon>Bacteria</taxon>
        <taxon>Pseudomonadati</taxon>
        <taxon>Pseudomonadota</taxon>
        <taxon>Alphaproteobacteria</taxon>
        <taxon>Sphingomonadales</taxon>
        <taxon>Erythrobacteraceae</taxon>
        <taxon>Alteriqipengyuania</taxon>
    </lineage>
</organism>
<comment type="caution">
    <text evidence="1">The sequence shown here is derived from an EMBL/GenBank/DDBJ whole genome shotgun (WGS) entry which is preliminary data.</text>
</comment>
<name>A0A395LGH1_9SPHN</name>
<keyword evidence="2" id="KW-1185">Reference proteome</keyword>
<dbReference type="Proteomes" id="UP000254101">
    <property type="component" value="Unassembled WGS sequence"/>
</dbReference>
<gene>
    <name evidence="1" type="ORF">DL238_15060</name>
</gene>
<evidence type="ECO:0000313" key="1">
    <source>
        <dbReference type="EMBL" id="RDS75988.1"/>
    </source>
</evidence>
<proteinExistence type="predicted"/>
<sequence>MACQHVSLPGSGSAIVCGRTNRQRCACGAPATLLCDWKVRRKRSGTCDRPICADCSISPAPEKDLCPEHAARFVEWQTMRRPV</sequence>
<dbReference type="RefSeq" id="WP_115493254.1">
    <property type="nucleotide sequence ID" value="NZ_JACHWW010000002.1"/>
</dbReference>
<protein>
    <submittedName>
        <fullName evidence="1">Uncharacterized protein</fullName>
    </submittedName>
</protein>
<accession>A0A395LGH1</accession>